<dbReference type="AlphaFoldDB" id="A0A383RVF3"/>
<name>A0A383RVF3_9PSED</name>
<evidence type="ECO:0000313" key="1">
    <source>
        <dbReference type="EMBL" id="SYX90411.1"/>
    </source>
</evidence>
<organism evidence="1 2">
    <name type="scientific">Pseudomonas reidholzensis</name>
    <dbReference type="NCBI Taxonomy" id="1785162"/>
    <lineage>
        <taxon>Bacteria</taxon>
        <taxon>Pseudomonadati</taxon>
        <taxon>Pseudomonadota</taxon>
        <taxon>Gammaproteobacteria</taxon>
        <taxon>Pseudomonadales</taxon>
        <taxon>Pseudomonadaceae</taxon>
        <taxon>Pseudomonas</taxon>
    </lineage>
</organism>
<evidence type="ECO:0000313" key="2">
    <source>
        <dbReference type="Proteomes" id="UP000263595"/>
    </source>
</evidence>
<sequence length="59" mass="6389">MKDLPLRGPLLQGYARMATELSSEIRCFAYHPASGAEKYRLGISPSAPLNTVENALGLL</sequence>
<gene>
    <name evidence="1" type="ORF">CCOS865_02677</name>
</gene>
<reference evidence="2" key="1">
    <citation type="submission" date="2018-08" db="EMBL/GenBank/DDBJ databases">
        <authorList>
            <person name="Blom J."/>
        </authorList>
    </citation>
    <scope>NUCLEOTIDE SEQUENCE [LARGE SCALE GENOMIC DNA]</scope>
    <source>
        <strain evidence="2">CCOS 865</strain>
    </source>
</reference>
<accession>A0A383RVF3</accession>
<proteinExistence type="predicted"/>
<dbReference type="EMBL" id="UNOZ01000017">
    <property type="protein sequence ID" value="SYX90411.1"/>
    <property type="molecule type" value="Genomic_DNA"/>
</dbReference>
<keyword evidence="2" id="KW-1185">Reference proteome</keyword>
<dbReference type="Proteomes" id="UP000263595">
    <property type="component" value="Unassembled WGS sequence"/>
</dbReference>
<protein>
    <submittedName>
        <fullName evidence="1">Uncharacterized protein</fullName>
    </submittedName>
</protein>